<proteinExistence type="predicted"/>
<comment type="caution">
    <text evidence="1">The sequence shown here is derived from an EMBL/GenBank/DDBJ whole genome shotgun (WGS) entry which is preliminary data.</text>
</comment>
<reference evidence="1 2" key="1">
    <citation type="submission" date="2018-01" db="EMBL/GenBank/DDBJ databases">
        <title>Genome characterization of the sugarcane-associated fungus Trichoderma ghanense CCMA-1212 and their application in lignocelulose bioconversion.</title>
        <authorList>
            <person name="Steindorff A.S."/>
            <person name="Mendes T.D."/>
            <person name="Vilela E.S.D."/>
            <person name="Rodrigues D.S."/>
            <person name="Formighieri E.F."/>
            <person name="Melo I.S."/>
            <person name="Favaro L.C.L."/>
        </authorList>
    </citation>
    <scope>NUCLEOTIDE SEQUENCE [LARGE SCALE GENOMIC DNA]</scope>
    <source>
        <strain evidence="1 2">CCMA-1212</strain>
    </source>
</reference>
<sequence length="225" mass="25505">MSDYRSLMTLAGNISTVSLDDIILSSMPLTVATRMKPWLKRSAFHRIFTYGPPYSETEEQAASSSTKARDMEHRSALVQKLLDDGISAVNSLSFCFQGHRDVSAMLRQLREVMRLVHERLDADIPAEDQYRLVYRFTAWVVKNSAASYVSLSAKDPFLLVFLLHMYSVVVTLTAALPRVDVPLFAKFRVSAIVEICSILREDRGFLCQRCNGVHAYEEVMKFPLT</sequence>
<dbReference type="GeneID" id="300578200"/>
<organism evidence="1 2">
    <name type="scientific">Trichoderma ghanense</name>
    <dbReference type="NCBI Taxonomy" id="65468"/>
    <lineage>
        <taxon>Eukaryota</taxon>
        <taxon>Fungi</taxon>
        <taxon>Dikarya</taxon>
        <taxon>Ascomycota</taxon>
        <taxon>Pezizomycotina</taxon>
        <taxon>Sordariomycetes</taxon>
        <taxon>Hypocreomycetidae</taxon>
        <taxon>Hypocreales</taxon>
        <taxon>Hypocreaceae</taxon>
        <taxon>Trichoderma</taxon>
    </lineage>
</organism>
<gene>
    <name evidence="1" type="ORF">CCMA1212_006535</name>
</gene>
<name>A0ABY2H065_9HYPO</name>
<dbReference type="Proteomes" id="UP001642720">
    <property type="component" value="Unassembled WGS sequence"/>
</dbReference>
<evidence type="ECO:0000313" key="2">
    <source>
        <dbReference type="Proteomes" id="UP001642720"/>
    </source>
</evidence>
<dbReference type="RefSeq" id="XP_073557814.1">
    <property type="nucleotide sequence ID" value="XM_073703750.1"/>
</dbReference>
<accession>A0ABY2H065</accession>
<keyword evidence="2" id="KW-1185">Reference proteome</keyword>
<dbReference type="EMBL" id="PPTA01000008">
    <property type="protein sequence ID" value="TFB01613.1"/>
    <property type="molecule type" value="Genomic_DNA"/>
</dbReference>
<protein>
    <submittedName>
        <fullName evidence="1">Uncharacterized protein</fullName>
    </submittedName>
</protein>
<evidence type="ECO:0000313" key="1">
    <source>
        <dbReference type="EMBL" id="TFB01613.1"/>
    </source>
</evidence>